<keyword evidence="2" id="KW-1185">Reference proteome</keyword>
<dbReference type="EMBL" id="VSRR010000340">
    <property type="protein sequence ID" value="MPC14279.1"/>
    <property type="molecule type" value="Genomic_DNA"/>
</dbReference>
<evidence type="ECO:0000313" key="2">
    <source>
        <dbReference type="Proteomes" id="UP000324222"/>
    </source>
</evidence>
<protein>
    <submittedName>
        <fullName evidence="1">Uncharacterized protein</fullName>
    </submittedName>
</protein>
<comment type="caution">
    <text evidence="1">The sequence shown here is derived from an EMBL/GenBank/DDBJ whole genome shotgun (WGS) entry which is preliminary data.</text>
</comment>
<evidence type="ECO:0000313" key="1">
    <source>
        <dbReference type="EMBL" id="MPC14279.1"/>
    </source>
</evidence>
<sequence>MLDIRAWNEWFSPGACGGVVPHSVAHNEHVDGGLWTMVAHNQRVDGGLWTMVAHNQRVDGGRWTMLNANMNISESVFLRIWLKDQQ</sequence>
<reference evidence="1 2" key="1">
    <citation type="submission" date="2019-05" db="EMBL/GenBank/DDBJ databases">
        <title>Another draft genome of Portunus trituberculatus and its Hox gene families provides insights of decapod evolution.</title>
        <authorList>
            <person name="Jeong J.-H."/>
            <person name="Song I."/>
            <person name="Kim S."/>
            <person name="Choi T."/>
            <person name="Kim D."/>
            <person name="Ryu S."/>
            <person name="Kim W."/>
        </authorList>
    </citation>
    <scope>NUCLEOTIDE SEQUENCE [LARGE SCALE GENOMIC DNA]</scope>
    <source>
        <tissue evidence="1">Muscle</tissue>
    </source>
</reference>
<organism evidence="1 2">
    <name type="scientific">Portunus trituberculatus</name>
    <name type="common">Swimming crab</name>
    <name type="synonym">Neptunus trituberculatus</name>
    <dbReference type="NCBI Taxonomy" id="210409"/>
    <lineage>
        <taxon>Eukaryota</taxon>
        <taxon>Metazoa</taxon>
        <taxon>Ecdysozoa</taxon>
        <taxon>Arthropoda</taxon>
        <taxon>Crustacea</taxon>
        <taxon>Multicrustacea</taxon>
        <taxon>Malacostraca</taxon>
        <taxon>Eumalacostraca</taxon>
        <taxon>Eucarida</taxon>
        <taxon>Decapoda</taxon>
        <taxon>Pleocyemata</taxon>
        <taxon>Brachyura</taxon>
        <taxon>Eubrachyura</taxon>
        <taxon>Portunoidea</taxon>
        <taxon>Portunidae</taxon>
        <taxon>Portuninae</taxon>
        <taxon>Portunus</taxon>
    </lineage>
</organism>
<gene>
    <name evidence="1" type="ORF">E2C01_007042</name>
</gene>
<name>A0A5B7CY39_PORTR</name>
<dbReference type="Proteomes" id="UP000324222">
    <property type="component" value="Unassembled WGS sequence"/>
</dbReference>
<proteinExistence type="predicted"/>
<accession>A0A5B7CY39</accession>
<dbReference type="AlphaFoldDB" id="A0A5B7CY39"/>